<feature type="domain" description="Cyclic nucleotide-binding" evidence="2">
    <location>
        <begin position="660"/>
        <end position="759"/>
    </location>
</feature>
<dbReference type="Gene3D" id="2.60.120.10">
    <property type="entry name" value="Jelly Rolls"/>
    <property type="match status" value="3"/>
</dbReference>
<keyword evidence="4" id="KW-1185">Reference proteome</keyword>
<feature type="compositionally biased region" description="Polar residues" evidence="1">
    <location>
        <begin position="1366"/>
        <end position="1392"/>
    </location>
</feature>
<feature type="compositionally biased region" description="Basic and acidic residues" evidence="1">
    <location>
        <begin position="1393"/>
        <end position="1402"/>
    </location>
</feature>
<dbReference type="InterPro" id="IPR000595">
    <property type="entry name" value="cNMP-bd_dom"/>
</dbReference>
<dbReference type="InterPro" id="IPR014710">
    <property type="entry name" value="RmlC-like_jellyroll"/>
</dbReference>
<evidence type="ECO:0000313" key="4">
    <source>
        <dbReference type="Proteomes" id="UP001146120"/>
    </source>
</evidence>
<dbReference type="EMBL" id="DAKRPA010000304">
    <property type="protein sequence ID" value="DAZ93609.1"/>
    <property type="molecule type" value="Genomic_DNA"/>
</dbReference>
<feature type="compositionally biased region" description="Low complexity" evidence="1">
    <location>
        <begin position="201"/>
        <end position="221"/>
    </location>
</feature>
<feature type="domain" description="Cyclic nucleotide-binding" evidence="2">
    <location>
        <begin position="359"/>
        <end position="465"/>
    </location>
</feature>
<evidence type="ECO:0000259" key="2">
    <source>
        <dbReference type="PROSITE" id="PS50042"/>
    </source>
</evidence>
<sequence length="1491" mass="164888">MFPSRHRKSEVVPLTAVLPQEQRAAQAPRKRRLTRGLSAGRSGGAVKPLVDVVALGLRPAPADSEARTTTTTPDTRDPAQHSGSPPASPSQSSPTSRGDSPRKSSSLSQAARAVMSMRQRGGVGGGVGDGEIATEPEADDGDRWSTVLSKMVQRKGTISNNAGGGSPGRTTVGTPGDRRASRGVNAAGSGPATSAERRTSRAVATAPAAGASSASASSPSKTVSLVQVLKSREVKELVKQAIVAKRWNGIKVSKSAQLSASAAAKVDHRSSVMDHWVKTARLRDQQYEGSDEETEEQQAGVESAFDLRESSGSQMYGRTLLLEESCRRAFAQSGENRSQMDLQALKAWFQMTKLKITTDFERLQPAELDLLCRRMVLMTYHPNEIVFRQGDEADALFIVFAGVVEVRVSQRVLGEKVEVTVCELTKGDYFGERALLNNDPRAATIIAKTSTELVQITRKDYNIMLKKDQLEFLQRMQVTNGLNTAKAIQNSQREYVKVLTKKSYARTRADVDMLSEYLQTLKFFRGLPKSFVRELCIVVDFLTLPAGSFVFREGEVGDLFYIIFSGSVDVIVSSKDFRGNTQQTKLINLTEGSHFGELALMKGHGIRSATVVTREECQFLVICEKDYNSTLRRMQKEDLAKRVGVLDRIPMFQTPEWTGELLKEMSYVLSEYKLATGSVLFHQGDKALQVYFVVRGELLVTKEIRDPVSQASQVVFVERIGRFRVVGDDAAAGANFNEAIYREVTMTASTPVELLVLSKYDVFHRLSRAARETLRAAVHPHVQAVVYLDRFHKTTKWDAYKEKLLEEHTNVERLHKILPATTVQQAEAKAKQRKESKKKNKKNKKPKSPKRKESMAEEGTSASPGASPTRRPHRQDGGPEQRKLSFVQVNERIDAITANSELVNVNEFLLLPPTSRDHDQTHPQPATIAHHVVSFNADAPPSATRAKQLTRTLQAEKTRQMEVLNEGNPLVYFDVETINQQHQQQLLADAARSRGVSTRRLLLLPNTGTPGSGKVIINDPAAANAMNQFFQENFIFSKPERRPRRSRQRARPTVASMAKDYHWRRMTLPTEMAIEMQQAGRLCRGDHVVVSVLQSMGNEDGLVESPTFRLVQGVNNGLEARDVAMRTMEEDLDNVEDSGSETTVYYTVPKKKFAIMPRPHRSRVSEEALQRSIGERLARQPVLSASLLQWQKRMSSSVAGNASASAAGATQAEVPSLPAAPSFLDPMALFASFQKVLVSNAEQREIAERVRRNTAATTAMSNQESPGRPTSNGCLTSTANAKLFAVVSMVLSKHEVEHAICEEPLLCVHDVFPSEIQAMENALALPPQPIKSALVCVLPVQEWIHFEDAYDWCVQLESERRDKRQSATAPSISRSKPQTPTEPMTSAGSTVTERPEWQVSKEKAHRLHQFVTGRMGIKHSEKDRRDESGFTPKPLVTLEEKIGVLHDYLATSAPASRGGVMLGKYRQMKKFGSIMKARIARSSVAHADDGL</sequence>
<reference evidence="3" key="1">
    <citation type="submission" date="2022-11" db="EMBL/GenBank/DDBJ databases">
        <authorList>
            <person name="Morgan W.R."/>
            <person name="Tartar A."/>
        </authorList>
    </citation>
    <scope>NUCLEOTIDE SEQUENCE</scope>
    <source>
        <strain evidence="3">ARSEF 373</strain>
    </source>
</reference>
<dbReference type="PROSITE" id="PS00889">
    <property type="entry name" value="CNMP_BINDING_2"/>
    <property type="match status" value="2"/>
</dbReference>
<dbReference type="SUPFAM" id="SSF51206">
    <property type="entry name" value="cAMP-binding domain-like"/>
    <property type="match status" value="3"/>
</dbReference>
<gene>
    <name evidence="3" type="ORF">N0F65_003659</name>
</gene>
<dbReference type="InterPro" id="IPR018490">
    <property type="entry name" value="cNMP-bd_dom_sf"/>
</dbReference>
<protein>
    <recommendedName>
        <fullName evidence="2">Cyclic nucleotide-binding domain-containing protein</fullName>
    </recommendedName>
</protein>
<dbReference type="Proteomes" id="UP001146120">
    <property type="component" value="Unassembled WGS sequence"/>
</dbReference>
<feature type="domain" description="Cyclic nucleotide-binding" evidence="2">
    <location>
        <begin position="523"/>
        <end position="631"/>
    </location>
</feature>
<dbReference type="CDD" id="cd00038">
    <property type="entry name" value="CAP_ED"/>
    <property type="match status" value="3"/>
</dbReference>
<feature type="region of interest" description="Disordered" evidence="1">
    <location>
        <begin position="1"/>
        <end position="221"/>
    </location>
</feature>
<feature type="compositionally biased region" description="Basic and acidic residues" evidence="1">
    <location>
        <begin position="874"/>
        <end position="883"/>
    </location>
</feature>
<dbReference type="PROSITE" id="PS50042">
    <property type="entry name" value="CNMP_BINDING_3"/>
    <property type="match status" value="3"/>
</dbReference>
<evidence type="ECO:0000313" key="3">
    <source>
        <dbReference type="EMBL" id="DAZ93609.1"/>
    </source>
</evidence>
<feature type="region of interest" description="Disordered" evidence="1">
    <location>
        <begin position="822"/>
        <end position="883"/>
    </location>
</feature>
<reference evidence="3" key="2">
    <citation type="journal article" date="2023" name="Microbiol Resour">
        <title>Decontamination and Annotation of the Draft Genome Sequence of the Oomycete Lagenidium giganteum ARSEF 373.</title>
        <authorList>
            <person name="Morgan W.R."/>
            <person name="Tartar A."/>
        </authorList>
    </citation>
    <scope>NUCLEOTIDE SEQUENCE</scope>
    <source>
        <strain evidence="3">ARSEF 373</strain>
    </source>
</reference>
<dbReference type="InterPro" id="IPR018488">
    <property type="entry name" value="cNMP-bd_CS"/>
</dbReference>
<feature type="region of interest" description="Disordered" evidence="1">
    <location>
        <begin position="1249"/>
        <end position="1273"/>
    </location>
</feature>
<dbReference type="Pfam" id="PF00027">
    <property type="entry name" value="cNMP_binding"/>
    <property type="match status" value="2"/>
</dbReference>
<feature type="region of interest" description="Disordered" evidence="1">
    <location>
        <begin position="1363"/>
        <end position="1403"/>
    </location>
</feature>
<dbReference type="SMART" id="SM00100">
    <property type="entry name" value="cNMP"/>
    <property type="match status" value="3"/>
</dbReference>
<dbReference type="PRINTS" id="PR00103">
    <property type="entry name" value="CAMPKINASE"/>
</dbReference>
<name>A0AAV2YJW3_9STRA</name>
<feature type="compositionally biased region" description="Polar residues" evidence="1">
    <location>
        <begin position="1254"/>
        <end position="1273"/>
    </location>
</feature>
<feature type="compositionally biased region" description="Basic residues" evidence="1">
    <location>
        <begin position="831"/>
        <end position="850"/>
    </location>
</feature>
<proteinExistence type="predicted"/>
<dbReference type="PANTHER" id="PTHR23011:SF28">
    <property type="entry name" value="CYCLIC NUCLEOTIDE-BINDING DOMAIN CONTAINING PROTEIN"/>
    <property type="match status" value="1"/>
</dbReference>
<organism evidence="3 4">
    <name type="scientific">Lagenidium giganteum</name>
    <dbReference type="NCBI Taxonomy" id="4803"/>
    <lineage>
        <taxon>Eukaryota</taxon>
        <taxon>Sar</taxon>
        <taxon>Stramenopiles</taxon>
        <taxon>Oomycota</taxon>
        <taxon>Peronosporomycetes</taxon>
        <taxon>Pythiales</taxon>
        <taxon>Pythiaceae</taxon>
    </lineage>
</organism>
<accession>A0AAV2YJW3</accession>
<comment type="caution">
    <text evidence="3">The sequence shown here is derived from an EMBL/GenBank/DDBJ whole genome shotgun (WGS) entry which is preliminary data.</text>
</comment>
<feature type="compositionally biased region" description="Low complexity" evidence="1">
    <location>
        <begin position="80"/>
        <end position="98"/>
    </location>
</feature>
<dbReference type="PANTHER" id="PTHR23011">
    <property type="entry name" value="CYCLIC NUCLEOTIDE-BINDING DOMAIN CONTAINING PROTEIN"/>
    <property type="match status" value="1"/>
</dbReference>
<evidence type="ECO:0000256" key="1">
    <source>
        <dbReference type="SAM" id="MobiDB-lite"/>
    </source>
</evidence>